<gene>
    <name evidence="1" type="ORF">LZC95_20395</name>
</gene>
<dbReference type="RefSeq" id="WP_394849804.1">
    <property type="nucleotide sequence ID" value="NZ_CP089982.1"/>
</dbReference>
<accession>A0ABZ2KQ26</accession>
<evidence type="ECO:0000313" key="2">
    <source>
        <dbReference type="Proteomes" id="UP001379533"/>
    </source>
</evidence>
<dbReference type="Proteomes" id="UP001379533">
    <property type="component" value="Chromosome"/>
</dbReference>
<protein>
    <submittedName>
        <fullName evidence="1">Uncharacterized protein</fullName>
    </submittedName>
</protein>
<sequence>MGTDANPPAANTMFTLQSLPLQLKKIERLNRIALAAEEGARVYPVYEEYWVGDFYKDVARGIELGWAYACGEEVAAEEVKECQATLEDLNDYYSEKEISILQQAVSAVLFLLRSLTTDEESSIQAIEGAIWVGQGVAQAAEDMANEFEHSPPPEVAVDEEKAWQQRALNLAETWEGPPHRRMFEPLSPKPPTWLSDWLTRTADSRGTIE</sequence>
<keyword evidence="2" id="KW-1185">Reference proteome</keyword>
<dbReference type="EMBL" id="CP089982">
    <property type="protein sequence ID" value="WXA99170.1"/>
    <property type="molecule type" value="Genomic_DNA"/>
</dbReference>
<name>A0ABZ2KQ26_9BACT</name>
<evidence type="ECO:0000313" key="1">
    <source>
        <dbReference type="EMBL" id="WXA99170.1"/>
    </source>
</evidence>
<reference evidence="1 2" key="1">
    <citation type="submission" date="2021-12" db="EMBL/GenBank/DDBJ databases">
        <title>Discovery of the Pendulisporaceae a myxobacterial family with distinct sporulation behavior and unique specialized metabolism.</title>
        <authorList>
            <person name="Garcia R."/>
            <person name="Popoff A."/>
            <person name="Bader C.D."/>
            <person name="Loehr J."/>
            <person name="Walesch S."/>
            <person name="Walt C."/>
            <person name="Boldt J."/>
            <person name="Bunk B."/>
            <person name="Haeckl F.J.F.P.J."/>
            <person name="Gunesch A.P."/>
            <person name="Birkelbach J."/>
            <person name="Nuebel U."/>
            <person name="Pietschmann T."/>
            <person name="Bach T."/>
            <person name="Mueller R."/>
        </authorList>
    </citation>
    <scope>NUCLEOTIDE SEQUENCE [LARGE SCALE GENOMIC DNA]</scope>
    <source>
        <strain evidence="1 2">MSr12523</strain>
    </source>
</reference>
<proteinExistence type="predicted"/>
<organism evidence="1 2">
    <name type="scientific">Pendulispora brunnea</name>
    <dbReference type="NCBI Taxonomy" id="2905690"/>
    <lineage>
        <taxon>Bacteria</taxon>
        <taxon>Pseudomonadati</taxon>
        <taxon>Myxococcota</taxon>
        <taxon>Myxococcia</taxon>
        <taxon>Myxococcales</taxon>
        <taxon>Sorangiineae</taxon>
        <taxon>Pendulisporaceae</taxon>
        <taxon>Pendulispora</taxon>
    </lineage>
</organism>